<reference evidence="2" key="2">
    <citation type="submission" date="2020-11" db="EMBL/GenBank/DDBJ databases">
        <authorList>
            <person name="McCartney M.A."/>
            <person name="Auch B."/>
            <person name="Kono T."/>
            <person name="Mallez S."/>
            <person name="Becker A."/>
            <person name="Gohl D.M."/>
            <person name="Silverstein K.A.T."/>
            <person name="Koren S."/>
            <person name="Bechman K.B."/>
            <person name="Herman A."/>
            <person name="Abrahante J.E."/>
            <person name="Garbe J."/>
        </authorList>
    </citation>
    <scope>NUCLEOTIDE SEQUENCE</scope>
    <source>
        <strain evidence="2">Duluth1</strain>
        <tissue evidence="2">Whole animal</tissue>
    </source>
</reference>
<sequence>MVTSSRLETAVPVEDDDFWAEHFQDMAPDGRKDGRTDNAKNHIPPPMAGDNNESTR</sequence>
<dbReference type="EMBL" id="JAIWYP010000002">
    <property type="protein sequence ID" value="KAH3867832.1"/>
    <property type="molecule type" value="Genomic_DNA"/>
</dbReference>
<comment type="caution">
    <text evidence="2">The sequence shown here is derived from an EMBL/GenBank/DDBJ whole genome shotgun (WGS) entry which is preliminary data.</text>
</comment>
<feature type="region of interest" description="Disordered" evidence="1">
    <location>
        <begin position="24"/>
        <end position="56"/>
    </location>
</feature>
<evidence type="ECO:0000313" key="2">
    <source>
        <dbReference type="EMBL" id="KAH3867832.1"/>
    </source>
</evidence>
<dbReference type="AlphaFoldDB" id="A0A9D4LZ40"/>
<feature type="compositionally biased region" description="Basic and acidic residues" evidence="1">
    <location>
        <begin position="24"/>
        <end position="40"/>
    </location>
</feature>
<protein>
    <submittedName>
        <fullName evidence="2">Uncharacterized protein</fullName>
    </submittedName>
</protein>
<organism evidence="2 3">
    <name type="scientific">Dreissena polymorpha</name>
    <name type="common">Zebra mussel</name>
    <name type="synonym">Mytilus polymorpha</name>
    <dbReference type="NCBI Taxonomy" id="45954"/>
    <lineage>
        <taxon>Eukaryota</taxon>
        <taxon>Metazoa</taxon>
        <taxon>Spiralia</taxon>
        <taxon>Lophotrochozoa</taxon>
        <taxon>Mollusca</taxon>
        <taxon>Bivalvia</taxon>
        <taxon>Autobranchia</taxon>
        <taxon>Heteroconchia</taxon>
        <taxon>Euheterodonta</taxon>
        <taxon>Imparidentia</taxon>
        <taxon>Neoheterodontei</taxon>
        <taxon>Myida</taxon>
        <taxon>Dreissenoidea</taxon>
        <taxon>Dreissenidae</taxon>
        <taxon>Dreissena</taxon>
    </lineage>
</organism>
<proteinExistence type="predicted"/>
<dbReference type="Proteomes" id="UP000828390">
    <property type="component" value="Unassembled WGS sequence"/>
</dbReference>
<evidence type="ECO:0000256" key="1">
    <source>
        <dbReference type="SAM" id="MobiDB-lite"/>
    </source>
</evidence>
<gene>
    <name evidence="2" type="ORF">DPMN_030969</name>
</gene>
<name>A0A9D4LZ40_DREPO</name>
<accession>A0A9D4LZ40</accession>
<keyword evidence="3" id="KW-1185">Reference proteome</keyword>
<reference evidence="2" key="1">
    <citation type="journal article" date="2019" name="bioRxiv">
        <title>The Genome of the Zebra Mussel, Dreissena polymorpha: A Resource for Invasive Species Research.</title>
        <authorList>
            <person name="McCartney M.A."/>
            <person name="Auch B."/>
            <person name="Kono T."/>
            <person name="Mallez S."/>
            <person name="Zhang Y."/>
            <person name="Obille A."/>
            <person name="Becker A."/>
            <person name="Abrahante J.E."/>
            <person name="Garbe J."/>
            <person name="Badalamenti J.P."/>
            <person name="Herman A."/>
            <person name="Mangelson H."/>
            <person name="Liachko I."/>
            <person name="Sullivan S."/>
            <person name="Sone E.D."/>
            <person name="Koren S."/>
            <person name="Silverstein K.A.T."/>
            <person name="Beckman K.B."/>
            <person name="Gohl D.M."/>
        </authorList>
    </citation>
    <scope>NUCLEOTIDE SEQUENCE</scope>
    <source>
        <strain evidence="2">Duluth1</strain>
        <tissue evidence="2">Whole animal</tissue>
    </source>
</reference>
<evidence type="ECO:0000313" key="3">
    <source>
        <dbReference type="Proteomes" id="UP000828390"/>
    </source>
</evidence>